<feature type="domain" description="Flavoprotein" evidence="4">
    <location>
        <begin position="2"/>
        <end position="137"/>
    </location>
</feature>
<evidence type="ECO:0000259" key="5">
    <source>
        <dbReference type="Pfam" id="PF04127"/>
    </source>
</evidence>
<dbReference type="SUPFAM" id="SSF52507">
    <property type="entry name" value="Homo-oligomeric flavin-containing Cys decarboxylases, HFCD"/>
    <property type="match status" value="1"/>
</dbReference>
<keyword evidence="3" id="KW-0436">Ligase</keyword>
<dbReference type="SUPFAM" id="SSF102645">
    <property type="entry name" value="CoaB-like"/>
    <property type="match status" value="1"/>
</dbReference>
<feature type="domain" description="DNA/pantothenate metabolism flavoprotein C-terminal" evidence="5">
    <location>
        <begin position="179"/>
        <end position="385"/>
    </location>
</feature>
<comment type="pathway">
    <text evidence="3">Cofactor biosynthesis; coenzyme A biosynthesis; CoA from (R)-pantothenate: step 2/5.</text>
</comment>
<protein>
    <recommendedName>
        <fullName evidence="3">Coenzyme A biosynthesis bifunctional protein CoaBC</fullName>
        <ecNumber evidence="3">4.1.1.36</ecNumber>
        <ecNumber evidence="3">6.3.2.5</ecNumber>
    </recommendedName>
    <alternativeName>
        <fullName evidence="3">DNA/pantothenate metabolism flavoprotein</fullName>
    </alternativeName>
</protein>
<accession>A0ABM8BRR3</accession>
<keyword evidence="7" id="KW-1185">Reference proteome</keyword>
<evidence type="ECO:0000256" key="2">
    <source>
        <dbReference type="ARBA" id="ARBA00023239"/>
    </source>
</evidence>
<dbReference type="EC" id="4.1.1.36" evidence="3"/>
<dbReference type="Gene3D" id="3.40.50.1950">
    <property type="entry name" value="Flavin prenyltransferase-like"/>
    <property type="match status" value="1"/>
</dbReference>
<keyword evidence="3" id="KW-0285">Flavoprotein</keyword>
<dbReference type="RefSeq" id="WP_281748877.1">
    <property type="nucleotide sequence ID" value="NZ_AP026933.1"/>
</dbReference>
<comment type="cofactor">
    <cofactor evidence="3">
        <name>FMN</name>
        <dbReference type="ChEBI" id="CHEBI:58210"/>
    </cofactor>
</comment>
<dbReference type="Pfam" id="PF02441">
    <property type="entry name" value="Flavoprotein"/>
    <property type="match status" value="1"/>
</dbReference>
<dbReference type="Gene3D" id="3.40.50.10300">
    <property type="entry name" value="CoaB-like"/>
    <property type="match status" value="1"/>
</dbReference>
<evidence type="ECO:0000256" key="3">
    <source>
        <dbReference type="RuleBase" id="RU364078"/>
    </source>
</evidence>
<dbReference type="Proteomes" id="UP001163387">
    <property type="component" value="Chromosome"/>
</dbReference>
<keyword evidence="3" id="KW-0288">FMN</keyword>
<dbReference type="InterPro" id="IPR035929">
    <property type="entry name" value="CoaB-like_sf"/>
</dbReference>
<evidence type="ECO:0000313" key="7">
    <source>
        <dbReference type="Proteomes" id="UP001163387"/>
    </source>
</evidence>
<dbReference type="InterPro" id="IPR003382">
    <property type="entry name" value="Flavoprotein"/>
</dbReference>
<dbReference type="PANTHER" id="PTHR14359:SF6">
    <property type="entry name" value="PHOSPHOPANTOTHENOYLCYSTEINE DECARBOXYLASE"/>
    <property type="match status" value="1"/>
</dbReference>
<dbReference type="Pfam" id="PF04127">
    <property type="entry name" value="DFP"/>
    <property type="match status" value="1"/>
</dbReference>
<keyword evidence="2 3" id="KW-0456">Lyase</keyword>
<dbReference type="NCBIfam" id="TIGR00521">
    <property type="entry name" value="coaBC_dfp"/>
    <property type="match status" value="1"/>
</dbReference>
<proteinExistence type="inferred from homology"/>
<dbReference type="EMBL" id="AP026933">
    <property type="protein sequence ID" value="BDT02547.1"/>
    <property type="molecule type" value="Genomic_DNA"/>
</dbReference>
<keyword evidence="1 3" id="KW-0210">Decarboxylase</keyword>
<evidence type="ECO:0000256" key="1">
    <source>
        <dbReference type="ARBA" id="ARBA00022793"/>
    </source>
</evidence>
<sequence length="390" mass="43638">MKHITLIITGSIAANKALILLKQLKKEFLVDIICTKSSLHFLEDKTFSYYSEMFEQESYVKGDLITHTNLAIKTNLIVVYPATMSFISKANLAIADSLALSVFLASKAEKILFPAMNHNMYHNQSFQKNLLELSNFENITIIPPDSGMLACKMIGDGRVKSPDNALAIIKDFFKKNIDLSDKKILINIGRTKTYIDPIRYITNNSSGKMGKALVDAFLKTNAKVVLVAGDCDFEIKSQKNLTIIKANTNEKMFLAMKENFDNADIVICAAALNDYKVSKYIPNKIIKNKNENLSLSLIANIDVLAFLGKQKAQQVLIGFAAQEVNDKNLGIEKMKIKNCDGICINNISVMGKNETEINFYFKNNNYNLIGSKVEVSKQIVDIISKNILNY</sequence>
<name>A0ABM8BRR3_9MOLU</name>
<dbReference type="PANTHER" id="PTHR14359">
    <property type="entry name" value="HOMO-OLIGOMERIC FLAVIN CONTAINING CYS DECARBOXYLASE FAMILY"/>
    <property type="match status" value="1"/>
</dbReference>
<evidence type="ECO:0000259" key="4">
    <source>
        <dbReference type="Pfam" id="PF02441"/>
    </source>
</evidence>
<organism evidence="6 7">
    <name type="scientific">Spiroplasma ixodetis</name>
    <dbReference type="NCBI Taxonomy" id="2141"/>
    <lineage>
        <taxon>Bacteria</taxon>
        <taxon>Bacillati</taxon>
        <taxon>Mycoplasmatota</taxon>
        <taxon>Mollicutes</taxon>
        <taxon>Entomoplasmatales</taxon>
        <taxon>Spiroplasmataceae</taxon>
        <taxon>Spiroplasma</taxon>
    </lineage>
</organism>
<dbReference type="InterPro" id="IPR007085">
    <property type="entry name" value="DNA/pantothenate-metab_flavo_C"/>
</dbReference>
<dbReference type="InterPro" id="IPR036551">
    <property type="entry name" value="Flavin_trans-like"/>
</dbReference>
<reference evidence="6 7" key="1">
    <citation type="journal article" date="2022" name="Front. Microbiol.">
        <title>Male-killing mechanisms vary between Spiroplasma species.</title>
        <authorList>
            <person name="Arai H."/>
            <person name="Inoue M."/>
            <person name="Kageyama D."/>
        </authorList>
    </citation>
    <scope>NUCLEOTIDE SEQUENCE [LARGE SCALE GENOMIC DNA]</scope>
    <source>
        <strain evidence="7">sHm</strain>
    </source>
</reference>
<comment type="catalytic activity">
    <reaction evidence="3">
        <text>(R)-4'-phosphopantothenate + L-cysteine + CTP = N-[(R)-4-phosphopantothenoyl]-L-cysteine + CMP + diphosphate + H(+)</text>
        <dbReference type="Rhea" id="RHEA:19397"/>
        <dbReference type="ChEBI" id="CHEBI:10986"/>
        <dbReference type="ChEBI" id="CHEBI:15378"/>
        <dbReference type="ChEBI" id="CHEBI:33019"/>
        <dbReference type="ChEBI" id="CHEBI:35235"/>
        <dbReference type="ChEBI" id="CHEBI:37563"/>
        <dbReference type="ChEBI" id="CHEBI:59458"/>
        <dbReference type="ChEBI" id="CHEBI:60377"/>
        <dbReference type="EC" id="6.3.2.5"/>
    </reaction>
</comment>
<evidence type="ECO:0000313" key="6">
    <source>
        <dbReference type="EMBL" id="BDT02547.1"/>
    </source>
</evidence>
<gene>
    <name evidence="6" type="primary">coaBC</name>
    <name evidence="6" type="ORF">SHM_01930</name>
</gene>
<comment type="function">
    <text evidence="3">Catalyzes two steps in the biosynthesis of coenzyme A. In the first step cysteine is conjugated to 4'-phosphopantothenate to form 4-phosphopantothenoylcysteine, in the latter compound is decarboxylated to form 4'-phosphopantotheine.</text>
</comment>
<comment type="pathway">
    <text evidence="3">Cofactor biosynthesis; coenzyme A biosynthesis; CoA from (R)-pantothenate: step 3/5.</text>
</comment>
<comment type="similarity">
    <text evidence="3">In the N-terminal section; belongs to the HFCD (homo-oligomeric flavin containing Cys decarboxylase) superfamily.</text>
</comment>
<dbReference type="InterPro" id="IPR005252">
    <property type="entry name" value="CoaBC"/>
</dbReference>
<dbReference type="EC" id="6.3.2.5" evidence="3"/>
<comment type="catalytic activity">
    <reaction evidence="3">
        <text>N-[(R)-4-phosphopantothenoyl]-L-cysteine + H(+) = (R)-4'-phosphopantetheine + CO2</text>
        <dbReference type="Rhea" id="RHEA:16793"/>
        <dbReference type="ChEBI" id="CHEBI:15378"/>
        <dbReference type="ChEBI" id="CHEBI:16526"/>
        <dbReference type="ChEBI" id="CHEBI:59458"/>
        <dbReference type="ChEBI" id="CHEBI:61723"/>
        <dbReference type="EC" id="4.1.1.36"/>
    </reaction>
</comment>
<comment type="similarity">
    <text evidence="3">In the C-terminal section; belongs to the PPC synthetase family.</text>
</comment>